<dbReference type="Proteomes" id="UP000607197">
    <property type="component" value="Unassembled WGS sequence"/>
</dbReference>
<evidence type="ECO:0000256" key="1">
    <source>
        <dbReference type="ARBA" id="ARBA00001947"/>
    </source>
</evidence>
<gene>
    <name evidence="5" type="ORF">GCM10009039_19180</name>
</gene>
<accession>A0A830F403</accession>
<protein>
    <submittedName>
        <fullName evidence="5">Creatininase</fullName>
    </submittedName>
</protein>
<comment type="caution">
    <text evidence="5">The sequence shown here is derived from an EMBL/GenBank/DDBJ whole genome shotgun (WGS) entry which is preliminary data.</text>
</comment>
<dbReference type="EMBL" id="BMPG01000002">
    <property type="protein sequence ID" value="GGL61166.1"/>
    <property type="molecule type" value="Genomic_DNA"/>
</dbReference>
<evidence type="ECO:0000313" key="6">
    <source>
        <dbReference type="Proteomes" id="UP000607197"/>
    </source>
</evidence>
<dbReference type="InterPro" id="IPR003785">
    <property type="entry name" value="Creatininase/forma_Hydrolase"/>
</dbReference>
<dbReference type="PANTHER" id="PTHR35005:SF1">
    <property type="entry name" value="2-AMINO-5-FORMYLAMINO-6-RIBOSYLAMINOPYRIMIDIN-4(3H)-ONE 5'-MONOPHOSPHATE DEFORMYLASE"/>
    <property type="match status" value="1"/>
</dbReference>
<dbReference type="GO" id="GO:0046872">
    <property type="term" value="F:metal ion binding"/>
    <property type="evidence" value="ECO:0007669"/>
    <property type="project" value="UniProtKB-KW"/>
</dbReference>
<dbReference type="SUPFAM" id="SSF102215">
    <property type="entry name" value="Creatininase"/>
    <property type="match status" value="1"/>
</dbReference>
<keyword evidence="4" id="KW-0862">Zinc</keyword>
<name>A0A830F403_9EURY</name>
<keyword evidence="3" id="KW-0378">Hydrolase</keyword>
<dbReference type="AlphaFoldDB" id="A0A830F403"/>
<dbReference type="PANTHER" id="PTHR35005">
    <property type="entry name" value="3-DEHYDRO-SCYLLO-INOSOSE HYDROLASE"/>
    <property type="match status" value="1"/>
</dbReference>
<dbReference type="Gene3D" id="3.40.50.10310">
    <property type="entry name" value="Creatininase"/>
    <property type="match status" value="1"/>
</dbReference>
<evidence type="ECO:0000256" key="4">
    <source>
        <dbReference type="ARBA" id="ARBA00022833"/>
    </source>
</evidence>
<evidence type="ECO:0000256" key="2">
    <source>
        <dbReference type="ARBA" id="ARBA00022723"/>
    </source>
</evidence>
<reference evidence="5" key="2">
    <citation type="submission" date="2020-09" db="EMBL/GenBank/DDBJ databases">
        <authorList>
            <person name="Sun Q."/>
            <person name="Ohkuma M."/>
        </authorList>
    </citation>
    <scope>NUCLEOTIDE SEQUENCE</scope>
    <source>
        <strain evidence="5">JCM 19596</strain>
    </source>
</reference>
<dbReference type="GO" id="GO:0016811">
    <property type="term" value="F:hydrolase activity, acting on carbon-nitrogen (but not peptide) bonds, in linear amides"/>
    <property type="evidence" value="ECO:0007669"/>
    <property type="project" value="TreeGrafter"/>
</dbReference>
<reference evidence="5" key="1">
    <citation type="journal article" date="2014" name="Int. J. Syst. Evol. Microbiol.">
        <title>Complete genome sequence of Corynebacterium casei LMG S-19264T (=DSM 44701T), isolated from a smear-ripened cheese.</title>
        <authorList>
            <consortium name="US DOE Joint Genome Institute (JGI-PGF)"/>
            <person name="Walter F."/>
            <person name="Albersmeier A."/>
            <person name="Kalinowski J."/>
            <person name="Ruckert C."/>
        </authorList>
    </citation>
    <scope>NUCLEOTIDE SEQUENCE</scope>
    <source>
        <strain evidence="5">JCM 19596</strain>
    </source>
</reference>
<keyword evidence="6" id="KW-1185">Reference proteome</keyword>
<keyword evidence="2" id="KW-0479">Metal-binding</keyword>
<proteinExistence type="predicted"/>
<dbReference type="GO" id="GO:0009231">
    <property type="term" value="P:riboflavin biosynthetic process"/>
    <property type="evidence" value="ECO:0007669"/>
    <property type="project" value="TreeGrafter"/>
</dbReference>
<dbReference type="Pfam" id="PF02633">
    <property type="entry name" value="Creatininase"/>
    <property type="match status" value="1"/>
</dbReference>
<evidence type="ECO:0000313" key="5">
    <source>
        <dbReference type="EMBL" id="GGL61166.1"/>
    </source>
</evidence>
<organism evidence="5 6">
    <name type="scientific">Halocalculus aciditolerans</name>
    <dbReference type="NCBI Taxonomy" id="1383812"/>
    <lineage>
        <taxon>Archaea</taxon>
        <taxon>Methanobacteriati</taxon>
        <taxon>Methanobacteriota</taxon>
        <taxon>Stenosarchaea group</taxon>
        <taxon>Halobacteria</taxon>
        <taxon>Halobacteriales</taxon>
        <taxon>Halobacteriaceae</taxon>
        <taxon>Halocalculus</taxon>
    </lineage>
</organism>
<dbReference type="InterPro" id="IPR024087">
    <property type="entry name" value="Creatininase-like_sf"/>
</dbReference>
<evidence type="ECO:0000256" key="3">
    <source>
        <dbReference type="ARBA" id="ARBA00022801"/>
    </source>
</evidence>
<comment type="cofactor">
    <cofactor evidence="1">
        <name>Zn(2+)</name>
        <dbReference type="ChEBI" id="CHEBI:29105"/>
    </cofactor>
</comment>
<sequence length="239" mass="25361">MTWPDVEDALDDSRLVVVPTASIEQHGPHLPLAVDTIRANVLGRRIADRLDCFVAPTVRPGRSDHHMAFPGTITLRPETFRGVLRDYAASLADHGFEHVAYFTSHGGNTDLLDDAVPDIAADVGVNAFVAGTRDGITGTRERAMASFDVPPAEAGAHAGAAETAFIMQTDPELVQDTTDTTGFLGEFTGKDIAAGIDTLAPNGVLGDPERASVEQGETIIRETADYLADEIRAELGVTA</sequence>